<dbReference type="PRINTS" id="PR01038">
    <property type="entry name" value="TRNASYNTHARG"/>
</dbReference>
<dbReference type="SMART" id="SM00836">
    <property type="entry name" value="DALR_1"/>
    <property type="match status" value="1"/>
</dbReference>
<evidence type="ECO:0000256" key="1">
    <source>
        <dbReference type="ARBA" id="ARBA00005594"/>
    </source>
</evidence>
<dbReference type="InterPro" id="IPR005148">
    <property type="entry name" value="Arg-tRNA-synth_N"/>
</dbReference>
<accession>A0A3B0UPE6</accession>
<dbReference type="Gene3D" id="3.40.50.620">
    <property type="entry name" value="HUPs"/>
    <property type="match status" value="1"/>
</dbReference>
<evidence type="ECO:0000256" key="7">
    <source>
        <dbReference type="ARBA" id="ARBA00023146"/>
    </source>
</evidence>
<evidence type="ECO:0000256" key="8">
    <source>
        <dbReference type="ARBA" id="ARBA00049339"/>
    </source>
</evidence>
<feature type="domain" description="DALR anticodon binding" evidence="9">
    <location>
        <begin position="455"/>
        <end position="572"/>
    </location>
</feature>
<comment type="catalytic activity">
    <reaction evidence="8">
        <text>tRNA(Arg) + L-arginine + ATP = L-arginyl-tRNA(Arg) + AMP + diphosphate</text>
        <dbReference type="Rhea" id="RHEA:20301"/>
        <dbReference type="Rhea" id="RHEA-COMP:9658"/>
        <dbReference type="Rhea" id="RHEA-COMP:9673"/>
        <dbReference type="ChEBI" id="CHEBI:30616"/>
        <dbReference type="ChEBI" id="CHEBI:32682"/>
        <dbReference type="ChEBI" id="CHEBI:33019"/>
        <dbReference type="ChEBI" id="CHEBI:78442"/>
        <dbReference type="ChEBI" id="CHEBI:78513"/>
        <dbReference type="ChEBI" id="CHEBI:456215"/>
        <dbReference type="EC" id="6.1.1.19"/>
    </reaction>
</comment>
<dbReference type="NCBIfam" id="TIGR00456">
    <property type="entry name" value="argS"/>
    <property type="match status" value="1"/>
</dbReference>
<dbReference type="InterPro" id="IPR035684">
    <property type="entry name" value="ArgRS_core"/>
</dbReference>
<name>A0A3B0UPE6_9ZZZZ</name>
<dbReference type="Pfam" id="PF05746">
    <property type="entry name" value="DALR_1"/>
    <property type="match status" value="1"/>
</dbReference>
<dbReference type="EMBL" id="UOEV01000063">
    <property type="protein sequence ID" value="VAW32708.1"/>
    <property type="molecule type" value="Genomic_DNA"/>
</dbReference>
<evidence type="ECO:0000259" key="9">
    <source>
        <dbReference type="SMART" id="SM00836"/>
    </source>
</evidence>
<evidence type="ECO:0000313" key="11">
    <source>
        <dbReference type="EMBL" id="VAW32708.1"/>
    </source>
</evidence>
<dbReference type="EC" id="6.1.1.19" evidence="2"/>
<evidence type="ECO:0000256" key="5">
    <source>
        <dbReference type="ARBA" id="ARBA00022840"/>
    </source>
</evidence>
<sequence>MSIKGKIHKIVKKSLADMGAENIDFAVEYPAILEHGDFAVNVAMIVAKKLSKNPREIADELASNLESALGKDKSSVSVAGPGFVNIKLSQSAILRELEEAISEDEKWGKNNTRSGERVSIEYGNPNPFKEMHIGHLMGAVIGEAVSRLIESSGAVVVRDTFGGDVGPHVAKALWWLLREGITEPGSATEIGKAYLKGSNAYEKSETAKKEIDSLNVTLYETISMAKDEAGLSNDKRKLLAMWRTGRELSMQEHRRVFALIGTKFDYEFFDSDTVAPGIRVVNDGLKKGIFEKSDGAVVYHGEKHGLHTLVFITSRSTPTYETKDIGLAFLREEHITSEKVIIITGTEQIGHFNVVLSALSEIAPGIAKKTTHVPHGLLRLTTGKMSSRKGNVITGSGLIQEVIEKALERNKDPVVAEQVAIGAIKYMILRQSPGAEIVFDTEKSLSLDGDSGPYLQYALVRAQSVLRNAKKTKNIKNIDAPILTDDTPETPYDISRLIVRFPEIVANAERLLAPNLLTTYLTELAGKWNSFYAKERIIGGEYEAYKLSLARAFIKTMTNGLTILGIEAPKKM</sequence>
<dbReference type="Gene3D" id="3.30.1360.70">
    <property type="entry name" value="Arginyl tRNA synthetase N-terminal domain"/>
    <property type="match status" value="1"/>
</dbReference>
<evidence type="ECO:0000256" key="3">
    <source>
        <dbReference type="ARBA" id="ARBA00022598"/>
    </source>
</evidence>
<dbReference type="InterPro" id="IPR009080">
    <property type="entry name" value="tRNAsynth_Ia_anticodon-bd"/>
</dbReference>
<evidence type="ECO:0000256" key="2">
    <source>
        <dbReference type="ARBA" id="ARBA00012837"/>
    </source>
</evidence>
<reference evidence="11" key="1">
    <citation type="submission" date="2018-06" db="EMBL/GenBank/DDBJ databases">
        <authorList>
            <person name="Zhirakovskaya E."/>
        </authorList>
    </citation>
    <scope>NUCLEOTIDE SEQUENCE</scope>
</reference>
<dbReference type="SUPFAM" id="SSF47323">
    <property type="entry name" value="Anticodon-binding domain of a subclass of class I aminoacyl-tRNA synthetases"/>
    <property type="match status" value="1"/>
</dbReference>
<dbReference type="SUPFAM" id="SSF52374">
    <property type="entry name" value="Nucleotidylyl transferase"/>
    <property type="match status" value="1"/>
</dbReference>
<keyword evidence="3 11" id="KW-0436">Ligase</keyword>
<feature type="domain" description="Arginyl tRNA synthetase N-terminal" evidence="10">
    <location>
        <begin position="1"/>
        <end position="88"/>
    </location>
</feature>
<dbReference type="PANTHER" id="PTHR11956:SF5">
    <property type="entry name" value="ARGININE--TRNA LIGASE, CYTOPLASMIC"/>
    <property type="match status" value="1"/>
</dbReference>
<dbReference type="Pfam" id="PF00750">
    <property type="entry name" value="tRNA-synt_1d"/>
    <property type="match status" value="1"/>
</dbReference>
<dbReference type="InterPro" id="IPR036695">
    <property type="entry name" value="Arg-tRNA-synth_N_sf"/>
</dbReference>
<keyword evidence="7 11" id="KW-0030">Aminoacyl-tRNA synthetase</keyword>
<protein>
    <recommendedName>
        <fullName evidence="2">arginine--tRNA ligase</fullName>
        <ecNumber evidence="2">6.1.1.19</ecNumber>
    </recommendedName>
</protein>
<dbReference type="InterPro" id="IPR014729">
    <property type="entry name" value="Rossmann-like_a/b/a_fold"/>
</dbReference>
<evidence type="ECO:0000259" key="10">
    <source>
        <dbReference type="SMART" id="SM01016"/>
    </source>
</evidence>
<organism evidence="11">
    <name type="scientific">hydrothermal vent metagenome</name>
    <dbReference type="NCBI Taxonomy" id="652676"/>
    <lineage>
        <taxon>unclassified sequences</taxon>
        <taxon>metagenomes</taxon>
        <taxon>ecological metagenomes</taxon>
    </lineage>
</organism>
<dbReference type="InterPro" id="IPR001278">
    <property type="entry name" value="Arg-tRNA-ligase"/>
</dbReference>
<dbReference type="GO" id="GO:0005524">
    <property type="term" value="F:ATP binding"/>
    <property type="evidence" value="ECO:0007669"/>
    <property type="project" value="UniProtKB-KW"/>
</dbReference>
<dbReference type="Pfam" id="PF03485">
    <property type="entry name" value="Arg_tRNA_synt_N"/>
    <property type="match status" value="1"/>
</dbReference>
<keyword evidence="6" id="KW-0648">Protein biosynthesis</keyword>
<dbReference type="PANTHER" id="PTHR11956">
    <property type="entry name" value="ARGINYL-TRNA SYNTHETASE"/>
    <property type="match status" value="1"/>
</dbReference>
<dbReference type="Gene3D" id="1.10.730.10">
    <property type="entry name" value="Isoleucyl-tRNA Synthetase, Domain 1"/>
    <property type="match status" value="1"/>
</dbReference>
<dbReference type="GO" id="GO:0004814">
    <property type="term" value="F:arginine-tRNA ligase activity"/>
    <property type="evidence" value="ECO:0007669"/>
    <property type="project" value="UniProtKB-EC"/>
</dbReference>
<dbReference type="GO" id="GO:0006420">
    <property type="term" value="P:arginyl-tRNA aminoacylation"/>
    <property type="evidence" value="ECO:0007669"/>
    <property type="project" value="InterPro"/>
</dbReference>
<comment type="similarity">
    <text evidence="1">Belongs to the class-I aminoacyl-tRNA synthetase family.</text>
</comment>
<keyword evidence="4" id="KW-0547">Nucleotide-binding</keyword>
<proteinExistence type="inferred from homology"/>
<dbReference type="InterPro" id="IPR008909">
    <property type="entry name" value="DALR_anticod-bd"/>
</dbReference>
<evidence type="ECO:0000256" key="6">
    <source>
        <dbReference type="ARBA" id="ARBA00022917"/>
    </source>
</evidence>
<dbReference type="SUPFAM" id="SSF55190">
    <property type="entry name" value="Arginyl-tRNA synthetase (ArgRS), N-terminal 'additional' domain"/>
    <property type="match status" value="1"/>
</dbReference>
<dbReference type="AlphaFoldDB" id="A0A3B0UPE6"/>
<dbReference type="SMART" id="SM01016">
    <property type="entry name" value="Arg_tRNA_synt_N"/>
    <property type="match status" value="1"/>
</dbReference>
<keyword evidence="5" id="KW-0067">ATP-binding</keyword>
<evidence type="ECO:0000256" key="4">
    <source>
        <dbReference type="ARBA" id="ARBA00022741"/>
    </source>
</evidence>
<gene>
    <name evidence="11" type="ORF">MNBD_CPR01-513</name>
</gene>
<dbReference type="GO" id="GO:0005737">
    <property type="term" value="C:cytoplasm"/>
    <property type="evidence" value="ECO:0007669"/>
    <property type="project" value="InterPro"/>
</dbReference>